<keyword evidence="6" id="KW-0418">Kinase</keyword>
<evidence type="ECO:0000256" key="1">
    <source>
        <dbReference type="ARBA" id="ARBA00001946"/>
    </source>
</evidence>
<proteinExistence type="inferred from homology"/>
<keyword evidence="8" id="KW-0443">Lipid metabolism</keyword>
<keyword evidence="10" id="KW-1208">Phospholipid metabolism</keyword>
<dbReference type="PANTHER" id="PTHR12358:SF54">
    <property type="entry name" value="SPHINGOSINE KINASE RELATED PROTEIN"/>
    <property type="match status" value="1"/>
</dbReference>
<dbReference type="Pfam" id="PF00781">
    <property type="entry name" value="DAGK_cat"/>
    <property type="match status" value="1"/>
</dbReference>
<feature type="region of interest" description="Disordered" evidence="11">
    <location>
        <begin position="297"/>
        <end position="319"/>
    </location>
</feature>
<accession>X4Z6I4</accession>
<dbReference type="InterPro" id="IPR045540">
    <property type="entry name" value="YegS/DAGK_C"/>
</dbReference>
<dbReference type="STRING" id="1268072.PSAB_02050"/>
<dbReference type="PATRIC" id="fig|1268072.3.peg.435"/>
<dbReference type="KEGG" id="psab:PSAB_02050"/>
<dbReference type="EMBL" id="CP004078">
    <property type="protein sequence ID" value="AHV95346.1"/>
    <property type="molecule type" value="Genomic_DNA"/>
</dbReference>
<name>X4Z6I4_9BACL</name>
<dbReference type="NCBIfam" id="TIGR00147">
    <property type="entry name" value="YegS/Rv2252/BmrU family lipid kinase"/>
    <property type="match status" value="1"/>
</dbReference>
<dbReference type="InterPro" id="IPR001206">
    <property type="entry name" value="Diacylglycerol_kinase_cat_dom"/>
</dbReference>
<dbReference type="Gene3D" id="2.60.200.40">
    <property type="match status" value="1"/>
</dbReference>
<keyword evidence="5" id="KW-0547">Nucleotide-binding</keyword>
<evidence type="ECO:0000256" key="6">
    <source>
        <dbReference type="ARBA" id="ARBA00022777"/>
    </source>
</evidence>
<keyword evidence="9" id="KW-0594">Phospholipid biosynthesis</keyword>
<dbReference type="Gene3D" id="3.40.50.10330">
    <property type="entry name" value="Probable inorganic polyphosphate/atp-NAD kinase, domain 1"/>
    <property type="match status" value="1"/>
</dbReference>
<dbReference type="GO" id="GO:0008654">
    <property type="term" value="P:phospholipid biosynthetic process"/>
    <property type="evidence" value="ECO:0007669"/>
    <property type="project" value="UniProtKB-KW"/>
</dbReference>
<dbReference type="RefSeq" id="WP_025332942.1">
    <property type="nucleotide sequence ID" value="NZ_CP004078.1"/>
</dbReference>
<comment type="cofactor">
    <cofactor evidence="1">
        <name>Mg(2+)</name>
        <dbReference type="ChEBI" id="CHEBI:18420"/>
    </cofactor>
</comment>
<evidence type="ECO:0000256" key="5">
    <source>
        <dbReference type="ARBA" id="ARBA00022741"/>
    </source>
</evidence>
<protein>
    <recommendedName>
        <fullName evidence="12">DAGKc domain-containing protein</fullName>
    </recommendedName>
</protein>
<evidence type="ECO:0000256" key="4">
    <source>
        <dbReference type="ARBA" id="ARBA00022679"/>
    </source>
</evidence>
<evidence type="ECO:0000256" key="3">
    <source>
        <dbReference type="ARBA" id="ARBA00022516"/>
    </source>
</evidence>
<dbReference type="InterPro" id="IPR050187">
    <property type="entry name" value="Lipid_Phosphate_FormReg"/>
</dbReference>
<keyword evidence="14" id="KW-1185">Reference proteome</keyword>
<feature type="domain" description="DAGKc" evidence="12">
    <location>
        <begin position="1"/>
        <end position="129"/>
    </location>
</feature>
<keyword evidence="3" id="KW-0444">Lipid biosynthesis</keyword>
<dbReference type="Pfam" id="PF19279">
    <property type="entry name" value="YegS_C"/>
    <property type="match status" value="1"/>
</dbReference>
<dbReference type="eggNOG" id="COG1597">
    <property type="taxonomic scope" value="Bacteria"/>
</dbReference>
<dbReference type="GO" id="GO:0005524">
    <property type="term" value="F:ATP binding"/>
    <property type="evidence" value="ECO:0007669"/>
    <property type="project" value="UniProtKB-KW"/>
</dbReference>
<evidence type="ECO:0000256" key="2">
    <source>
        <dbReference type="ARBA" id="ARBA00005983"/>
    </source>
</evidence>
<dbReference type="InterPro" id="IPR017438">
    <property type="entry name" value="ATP-NAD_kinase_N"/>
</dbReference>
<dbReference type="AlphaFoldDB" id="X4Z6I4"/>
<evidence type="ECO:0000259" key="12">
    <source>
        <dbReference type="PROSITE" id="PS50146"/>
    </source>
</evidence>
<dbReference type="PANTHER" id="PTHR12358">
    <property type="entry name" value="SPHINGOSINE KINASE"/>
    <property type="match status" value="1"/>
</dbReference>
<comment type="similarity">
    <text evidence="2">Belongs to the diacylglycerol/lipid kinase family.</text>
</comment>
<feature type="compositionally biased region" description="Low complexity" evidence="11">
    <location>
        <begin position="297"/>
        <end position="308"/>
    </location>
</feature>
<dbReference type="OrthoDB" id="9786026at2"/>
<reference evidence="13 14" key="1">
    <citation type="journal article" date="2014" name="PLoS Genet.">
        <title>Comparative Genomic Analysis of N2-Fixing and Non-N2-Fixing Paenibacillus spp.: Organization, Evolution and Expression of the Nitrogen Fixation Genes.</title>
        <authorList>
            <person name="Xie J.B."/>
            <person name="Du Z."/>
            <person name="Bai L."/>
            <person name="Tian C."/>
            <person name="Zhang Y."/>
            <person name="Xie J.Y."/>
            <person name="Wang T."/>
            <person name="Liu X."/>
            <person name="Chen X."/>
            <person name="Cheng Q."/>
            <person name="Chen S."/>
            <person name="Li J."/>
        </authorList>
    </citation>
    <scope>NUCLEOTIDE SEQUENCE [LARGE SCALE GENOMIC DNA]</scope>
    <source>
        <strain evidence="13 14">T27</strain>
    </source>
</reference>
<dbReference type="PROSITE" id="PS50146">
    <property type="entry name" value="DAGK"/>
    <property type="match status" value="1"/>
</dbReference>
<dbReference type="GO" id="GO:0016301">
    <property type="term" value="F:kinase activity"/>
    <property type="evidence" value="ECO:0007669"/>
    <property type="project" value="UniProtKB-KW"/>
</dbReference>
<evidence type="ECO:0000256" key="7">
    <source>
        <dbReference type="ARBA" id="ARBA00022840"/>
    </source>
</evidence>
<evidence type="ECO:0000256" key="10">
    <source>
        <dbReference type="ARBA" id="ARBA00023264"/>
    </source>
</evidence>
<dbReference type="InterPro" id="IPR005218">
    <property type="entry name" value="Diacylglycerol/lipid_kinase"/>
</dbReference>
<evidence type="ECO:0000256" key="11">
    <source>
        <dbReference type="SAM" id="MobiDB-lite"/>
    </source>
</evidence>
<dbReference type="InterPro" id="IPR016064">
    <property type="entry name" value="NAD/diacylglycerol_kinase_sf"/>
</dbReference>
<keyword evidence="4" id="KW-0808">Transferase</keyword>
<dbReference type="HOGENOM" id="CLU_045532_0_2_9"/>
<keyword evidence="7" id="KW-0067">ATP-binding</keyword>
<evidence type="ECO:0000313" key="14">
    <source>
        <dbReference type="Proteomes" id="UP000019772"/>
    </source>
</evidence>
<dbReference type="SMART" id="SM00046">
    <property type="entry name" value="DAGKc"/>
    <property type="match status" value="1"/>
</dbReference>
<dbReference type="SUPFAM" id="SSF111331">
    <property type="entry name" value="NAD kinase/diacylglycerol kinase-like"/>
    <property type="match status" value="1"/>
</dbReference>
<evidence type="ECO:0000256" key="9">
    <source>
        <dbReference type="ARBA" id="ARBA00023209"/>
    </source>
</evidence>
<organism evidence="13 14">
    <name type="scientific">Paenibacillus sabinae T27</name>
    <dbReference type="NCBI Taxonomy" id="1268072"/>
    <lineage>
        <taxon>Bacteria</taxon>
        <taxon>Bacillati</taxon>
        <taxon>Bacillota</taxon>
        <taxon>Bacilli</taxon>
        <taxon>Bacillales</taxon>
        <taxon>Paenibacillaceae</taxon>
        <taxon>Paenibacillus</taxon>
    </lineage>
</organism>
<dbReference type="Proteomes" id="UP000019772">
    <property type="component" value="Chromosome"/>
</dbReference>
<sequence>MYLFVINPCSGGGAGRKVWQRIERMLKERGAEYEALLTESASSAGRDVMQALSRRERWSACVVVGGDGTIHSVLEALRTRGVPLGIVPAGSGNDTARAFGIPLEPEAALDAALTGIRVPADLLAANGGYTLTAVASGFDAQVAENVNASRYKRLCNTLHAGQLAYLIGILHTLITFKPCGASVLCDGQEHRFEGVWLASVCNLPSYGGGLLIAPQARPDDGRLDVCVVHGCSRMQLLRLFPTVLKGSHVSLPFVTMLRGTSAAVHFDREQPAIGDGESIGRGALAVRCEPGALAVLAPPARGPADPAPQEGTGSRAGGA</sequence>
<evidence type="ECO:0000256" key="8">
    <source>
        <dbReference type="ARBA" id="ARBA00023098"/>
    </source>
</evidence>
<evidence type="ECO:0000313" key="13">
    <source>
        <dbReference type="EMBL" id="AHV95346.1"/>
    </source>
</evidence>
<gene>
    <name evidence="13" type="ORF">PSAB_02050</name>
</gene>